<feature type="region of interest" description="Disordered" evidence="1">
    <location>
        <begin position="176"/>
        <end position="241"/>
    </location>
</feature>
<evidence type="ECO:0000313" key="2">
    <source>
        <dbReference type="EMBL" id="CAG8971840.1"/>
    </source>
</evidence>
<reference evidence="2" key="1">
    <citation type="submission" date="2021-07" db="EMBL/GenBank/DDBJ databases">
        <authorList>
            <person name="Durling M."/>
        </authorList>
    </citation>
    <scope>NUCLEOTIDE SEQUENCE</scope>
</reference>
<accession>A0A9N9LAX8</accession>
<dbReference type="EMBL" id="CAJVRM010000028">
    <property type="protein sequence ID" value="CAG8971840.1"/>
    <property type="molecule type" value="Genomic_DNA"/>
</dbReference>
<feature type="region of interest" description="Disordered" evidence="1">
    <location>
        <begin position="445"/>
        <end position="587"/>
    </location>
</feature>
<feature type="compositionally biased region" description="Basic residues" evidence="1">
    <location>
        <begin position="572"/>
        <end position="587"/>
    </location>
</feature>
<name>A0A9N9LAX8_9HELO</name>
<feature type="compositionally biased region" description="Polar residues" evidence="1">
    <location>
        <begin position="406"/>
        <end position="426"/>
    </location>
</feature>
<evidence type="ECO:0000313" key="3">
    <source>
        <dbReference type="Proteomes" id="UP000701801"/>
    </source>
</evidence>
<gene>
    <name evidence="2" type="ORF">HYALB_00001951</name>
</gene>
<dbReference type="Proteomes" id="UP000701801">
    <property type="component" value="Unassembled WGS sequence"/>
</dbReference>
<comment type="caution">
    <text evidence="2">The sequence shown here is derived from an EMBL/GenBank/DDBJ whole genome shotgun (WGS) entry which is preliminary data.</text>
</comment>
<proteinExistence type="predicted"/>
<feature type="region of interest" description="Disordered" evidence="1">
    <location>
        <begin position="303"/>
        <end position="386"/>
    </location>
</feature>
<sequence length="587" mass="64837">MQDNTCGNCGIKGHYIELCEGPLVEGFIDACPFCNTNKHNLITCPKSISAEHAVRLQIYCRTRRAPLNMPFDPWEVDRYAFLEMLQRGTLPLSGKLAMEIWRGMGFPMGVWGISEGERQRDPKWDAIKNCTMKYLARQSDEWFAYLFGKQFSRPEGYLRWDKEEMKQKLGIKPASFEIEDQNPLGTDNSPPVNAAGERNQDTTTAATGQAQKHTKGAATVAPKSSQQNSQQNNGESGGNKQISKASITINIHDSLLIQAIDRVAHAADLGVNVDLLRQACNIVDGAFALGIDVPVIFAEAQKRAREDSKSVENQLPSRRPKHSTENREHAENSRPQVSSQAVEHFDVSVVTHSPELGDGARPISLDSPPDETGNLPSGHITSDIDGGVQLRSPIAKLQDGFHFKPQGSQVTNSSSGQDEQSARSRNLTQLQDSIAEAHQRVNDWHKENAVSRDQNPTRPRDNSVKPRSTPSTQLKSNNGDAASGSSFLQPQGKFDAAQRGGGNKSMNKNAKQGQFVAHPQDKSTELRPEAHLQPKNTESNTDGGDRSHSPILPTVELNELLSNPPTQPHYNNHNHNHNRNHNTNKQH</sequence>
<keyword evidence="3" id="KW-1185">Reference proteome</keyword>
<protein>
    <submittedName>
        <fullName evidence="2">Uncharacterized protein</fullName>
    </submittedName>
</protein>
<dbReference type="OrthoDB" id="4777753at2759"/>
<feature type="compositionally biased region" description="Basic and acidic residues" evidence="1">
    <location>
        <begin position="519"/>
        <end position="532"/>
    </location>
</feature>
<feature type="compositionally biased region" description="Low complexity" evidence="1">
    <location>
        <begin position="224"/>
        <end position="234"/>
    </location>
</feature>
<feature type="compositionally biased region" description="Basic and acidic residues" evidence="1">
    <location>
        <begin position="322"/>
        <end position="332"/>
    </location>
</feature>
<organism evidence="2 3">
    <name type="scientific">Hymenoscyphus albidus</name>
    <dbReference type="NCBI Taxonomy" id="595503"/>
    <lineage>
        <taxon>Eukaryota</taxon>
        <taxon>Fungi</taxon>
        <taxon>Dikarya</taxon>
        <taxon>Ascomycota</taxon>
        <taxon>Pezizomycotina</taxon>
        <taxon>Leotiomycetes</taxon>
        <taxon>Helotiales</taxon>
        <taxon>Helotiaceae</taxon>
        <taxon>Hymenoscyphus</taxon>
    </lineage>
</organism>
<feature type="compositionally biased region" description="Low complexity" evidence="1">
    <location>
        <begin position="201"/>
        <end position="211"/>
    </location>
</feature>
<feature type="region of interest" description="Disordered" evidence="1">
    <location>
        <begin position="403"/>
        <end position="426"/>
    </location>
</feature>
<feature type="compositionally biased region" description="Polar residues" evidence="1">
    <location>
        <begin position="465"/>
        <end position="489"/>
    </location>
</feature>
<evidence type="ECO:0000256" key="1">
    <source>
        <dbReference type="SAM" id="MobiDB-lite"/>
    </source>
</evidence>
<dbReference type="AlphaFoldDB" id="A0A9N9LAX8"/>